<accession>A0ACD5HE68</accession>
<organism evidence="1 2">
    <name type="scientific">Acidithiobacillus montserratensis</name>
    <dbReference type="NCBI Taxonomy" id="2729135"/>
    <lineage>
        <taxon>Bacteria</taxon>
        <taxon>Pseudomonadati</taxon>
        <taxon>Pseudomonadota</taxon>
        <taxon>Acidithiobacillia</taxon>
        <taxon>Acidithiobacillales</taxon>
        <taxon>Acidithiobacillaceae</taxon>
        <taxon>Acidithiobacillus</taxon>
    </lineage>
</organism>
<dbReference type="EMBL" id="CP127526">
    <property type="protein sequence ID" value="XRI73230.1"/>
    <property type="molecule type" value="Genomic_DNA"/>
</dbReference>
<reference evidence="1 2" key="1">
    <citation type="journal article" date="2021" name="ISME J.">
        <title>Genomic evolution of the class Acidithiobacillia: deep-branching Proteobacteria living in extreme acidic conditions.</title>
        <authorList>
            <person name="Moya-Beltran A."/>
            <person name="Beard S."/>
            <person name="Rojas-Villalobos C."/>
            <person name="Issotta F."/>
            <person name="Gallardo Y."/>
            <person name="Ulloa R."/>
            <person name="Giaveno A."/>
            <person name="Degli Esposti M."/>
            <person name="Johnson D.B."/>
            <person name="Quatrini R."/>
        </authorList>
    </citation>
    <scope>NUCLEOTIDE SEQUENCE [LARGE SCALE GENOMIC DNA]</scope>
    <source>
        <strain evidence="1 2">GG1-14</strain>
    </source>
</reference>
<gene>
    <name evidence="1" type="ORF">HHS34_012410</name>
</gene>
<sequence length="141" mass="15517">MLKVVLDTSVLASALRSRSGASHAALRLVALGQVGVLATPALFLEYEAVLKRDEQREVSGLSISEIDHLLNALASACLPVEIHFQWRPQLNDPNDEMVLDVAVNGNADALVTFNMTHFAMAAKRFSLPLWLPKQLLMEVRK</sequence>
<keyword evidence="2" id="KW-1185">Reference proteome</keyword>
<evidence type="ECO:0000313" key="2">
    <source>
        <dbReference type="Proteomes" id="UP001195965"/>
    </source>
</evidence>
<evidence type="ECO:0000313" key="1">
    <source>
        <dbReference type="EMBL" id="XRI73230.1"/>
    </source>
</evidence>
<dbReference type="Proteomes" id="UP001195965">
    <property type="component" value="Chromosome"/>
</dbReference>
<proteinExistence type="predicted"/>
<protein>
    <submittedName>
        <fullName evidence="1">Toxin-antitoxin system toxin component, PIN family</fullName>
    </submittedName>
</protein>
<name>A0ACD5HE68_9PROT</name>